<dbReference type="PATRIC" id="fig|1395513.3.peg.1843"/>
<evidence type="ECO:0000313" key="5">
    <source>
        <dbReference type="Proteomes" id="UP000018296"/>
    </source>
</evidence>
<dbReference type="Proteomes" id="UP000018296">
    <property type="component" value="Unassembled WGS sequence"/>
</dbReference>
<keyword evidence="4" id="KW-0378">Hydrolase</keyword>
<accession>V6IYK7</accession>
<dbReference type="InterPro" id="IPR011234">
    <property type="entry name" value="Fumarylacetoacetase-like_C"/>
</dbReference>
<organism evidence="4 5">
    <name type="scientific">Sporolactobacillus laevolacticus DSM 442</name>
    <dbReference type="NCBI Taxonomy" id="1395513"/>
    <lineage>
        <taxon>Bacteria</taxon>
        <taxon>Bacillati</taxon>
        <taxon>Bacillota</taxon>
        <taxon>Bacilli</taxon>
        <taxon>Bacillales</taxon>
        <taxon>Sporolactobacillaceae</taxon>
        <taxon>Sporolactobacillus</taxon>
    </lineage>
</organism>
<sequence length="209" mass="22719">MEKAISNIFCVGRNYVLHAQELSNAVPDSPLFFSKPTHAIVRTDGQTFTLPGDQGDVHYEAEWVIHIGRPYFPGAKADELIDGMALGIDFTLRDTQSVLKEKGYPWLAAKGFLNSALLTPFTDFPGLEACSKIDFTLNVNDKEVQRGNISQMIFSPQALLEFCAKHYGLDAGDVIFTGTPAGVGKIADGDHLTLKWGTEVAGEAIASLN</sequence>
<dbReference type="GO" id="GO:0046872">
    <property type="term" value="F:metal ion binding"/>
    <property type="evidence" value="ECO:0007669"/>
    <property type="project" value="UniProtKB-KW"/>
</dbReference>
<dbReference type="PANTHER" id="PTHR11820">
    <property type="entry name" value="ACYLPYRUVASE"/>
    <property type="match status" value="1"/>
</dbReference>
<dbReference type="SUPFAM" id="SSF56529">
    <property type="entry name" value="FAH"/>
    <property type="match status" value="1"/>
</dbReference>
<evidence type="ECO:0000256" key="2">
    <source>
        <dbReference type="ARBA" id="ARBA00022723"/>
    </source>
</evidence>
<dbReference type="eggNOG" id="COG0179">
    <property type="taxonomic scope" value="Bacteria"/>
</dbReference>
<dbReference type="InterPro" id="IPR036663">
    <property type="entry name" value="Fumarylacetoacetase_C_sf"/>
</dbReference>
<keyword evidence="2" id="KW-0479">Metal-binding</keyword>
<dbReference type="PANTHER" id="PTHR11820:SF7">
    <property type="entry name" value="ACYLPYRUVASE FAHD1, MITOCHONDRIAL"/>
    <property type="match status" value="1"/>
</dbReference>
<dbReference type="OrthoDB" id="9805307at2"/>
<dbReference type="EMBL" id="AWTC01000008">
    <property type="protein sequence ID" value="EST11821.1"/>
    <property type="molecule type" value="Genomic_DNA"/>
</dbReference>
<evidence type="ECO:0000259" key="3">
    <source>
        <dbReference type="Pfam" id="PF01557"/>
    </source>
</evidence>
<evidence type="ECO:0000256" key="1">
    <source>
        <dbReference type="ARBA" id="ARBA00010211"/>
    </source>
</evidence>
<dbReference type="GO" id="GO:0018773">
    <property type="term" value="F:acetylpyruvate hydrolase activity"/>
    <property type="evidence" value="ECO:0007669"/>
    <property type="project" value="TreeGrafter"/>
</dbReference>
<feature type="domain" description="Fumarylacetoacetase-like C-terminal" evidence="3">
    <location>
        <begin position="8"/>
        <end position="195"/>
    </location>
</feature>
<protein>
    <submittedName>
        <fullName evidence="4">Fumarylacetoacetate hydrolase</fullName>
    </submittedName>
</protein>
<dbReference type="Gene3D" id="3.90.850.10">
    <property type="entry name" value="Fumarylacetoacetase-like, C-terminal domain"/>
    <property type="match status" value="1"/>
</dbReference>
<name>V6IYK7_9BACL</name>
<keyword evidence="5" id="KW-1185">Reference proteome</keyword>
<dbReference type="AlphaFoldDB" id="V6IYK7"/>
<dbReference type="STRING" id="1395513.P343_09140"/>
<dbReference type="Pfam" id="PF01557">
    <property type="entry name" value="FAA_hydrolase"/>
    <property type="match status" value="1"/>
</dbReference>
<comment type="caution">
    <text evidence="4">The sequence shown here is derived from an EMBL/GenBank/DDBJ whole genome shotgun (WGS) entry which is preliminary data.</text>
</comment>
<gene>
    <name evidence="4" type="ORF">P343_09140</name>
</gene>
<reference evidence="4 5" key="1">
    <citation type="journal article" date="2013" name="Genome Announc.">
        <title>Genome Sequence of Sporolactobacillus laevolacticus DSM442, an Efficient Polymer-Grade D-Lactate Producer from Agricultural Waste Cottonseed as a Nitrogen Source.</title>
        <authorList>
            <person name="Wang H."/>
            <person name="Wang L."/>
            <person name="Ju J."/>
            <person name="Yu B."/>
            <person name="Ma Y."/>
        </authorList>
    </citation>
    <scope>NUCLEOTIDE SEQUENCE [LARGE SCALE GENOMIC DNA]</scope>
    <source>
        <strain evidence="4 5">DSM 442</strain>
    </source>
</reference>
<proteinExistence type="inferred from homology"/>
<comment type="similarity">
    <text evidence="1">Belongs to the FAH family.</text>
</comment>
<dbReference type="RefSeq" id="WP_023510087.1">
    <property type="nucleotide sequence ID" value="NZ_AWTC01000008.1"/>
</dbReference>
<evidence type="ECO:0000313" key="4">
    <source>
        <dbReference type="EMBL" id="EST11821.1"/>
    </source>
</evidence>